<reference evidence="6 7" key="1">
    <citation type="submission" date="2020-09" db="EMBL/GenBank/DDBJ databases">
        <title>Sphingomonas sp., a new species isolated from pork steak.</title>
        <authorList>
            <person name="Heidler von Heilborn D."/>
        </authorList>
    </citation>
    <scope>NUCLEOTIDE SEQUENCE [LARGE SCALE GENOMIC DNA]</scope>
    <source>
        <strain evidence="7">S8-3T</strain>
    </source>
</reference>
<keyword evidence="2" id="KW-0805">Transcription regulation</keyword>
<dbReference type="Proteomes" id="UP000516148">
    <property type="component" value="Chromosome"/>
</dbReference>
<dbReference type="InterPro" id="IPR050950">
    <property type="entry name" value="HTH-type_LysR_regulators"/>
</dbReference>
<dbReference type="InterPro" id="IPR005119">
    <property type="entry name" value="LysR_subst-bd"/>
</dbReference>
<dbReference type="KEGG" id="spap:H3Z74_02495"/>
<dbReference type="AlphaFoldDB" id="A0A7H0LKD5"/>
<dbReference type="GO" id="GO:0003677">
    <property type="term" value="F:DNA binding"/>
    <property type="evidence" value="ECO:0007669"/>
    <property type="project" value="UniProtKB-KW"/>
</dbReference>
<feature type="domain" description="HTH lysR-type" evidence="5">
    <location>
        <begin position="4"/>
        <end position="61"/>
    </location>
</feature>
<dbReference type="SUPFAM" id="SSF46785">
    <property type="entry name" value="Winged helix' DNA-binding domain"/>
    <property type="match status" value="1"/>
</dbReference>
<dbReference type="Pfam" id="PF00126">
    <property type="entry name" value="HTH_1"/>
    <property type="match status" value="1"/>
</dbReference>
<dbReference type="PROSITE" id="PS50931">
    <property type="entry name" value="HTH_LYSR"/>
    <property type="match status" value="1"/>
</dbReference>
<dbReference type="Pfam" id="PF03466">
    <property type="entry name" value="LysR_substrate"/>
    <property type="match status" value="1"/>
</dbReference>
<proteinExistence type="inferred from homology"/>
<keyword evidence="7" id="KW-1185">Reference proteome</keyword>
<dbReference type="InterPro" id="IPR000847">
    <property type="entry name" value="LysR_HTH_N"/>
</dbReference>
<dbReference type="RefSeq" id="WP_187762442.1">
    <property type="nucleotide sequence ID" value="NZ_CP061038.1"/>
</dbReference>
<dbReference type="Gene3D" id="3.40.190.290">
    <property type="match status" value="1"/>
</dbReference>
<evidence type="ECO:0000256" key="3">
    <source>
        <dbReference type="ARBA" id="ARBA00023125"/>
    </source>
</evidence>
<gene>
    <name evidence="6" type="ORF">H3Z74_02495</name>
</gene>
<dbReference type="EMBL" id="CP061038">
    <property type="protein sequence ID" value="QNQ10138.1"/>
    <property type="molecule type" value="Genomic_DNA"/>
</dbReference>
<dbReference type="InterPro" id="IPR036390">
    <property type="entry name" value="WH_DNA-bd_sf"/>
</dbReference>
<dbReference type="InterPro" id="IPR036388">
    <property type="entry name" value="WH-like_DNA-bd_sf"/>
</dbReference>
<evidence type="ECO:0000313" key="7">
    <source>
        <dbReference type="Proteomes" id="UP000516148"/>
    </source>
</evidence>
<name>A0A7H0LKD5_9SPHN</name>
<sequence>MTPVDPRTLEIFRAIAETGSATRAANRLNTTQPSVTRTIGAFEKSCGFRLFDRGRNGMTLTPEGEVLLASVERSFAGLRAVQRTIGEIRGGLHGTLWATAIPVVAEGVLGALLGRFARENPQVSVNQHVAPPELVLNRILAGEVDMGAIIGPVPIGMKLAAVPIGERTMTLVVAPHHRLADRDLVRFSELDGEIFVMMPRAHNIRSTVDAMLEEFGVRPGMIHEMGSQRSVAEVVRNCDGIGFIDTEIVDSMRPGSLVAVRLDPPASWTINLIHRRDDTSKVLAAFLDWLAGQADQPAANPVSAGP</sequence>
<protein>
    <submittedName>
        <fullName evidence="6">LysR family transcriptional regulator</fullName>
    </submittedName>
</protein>
<dbReference type="GO" id="GO:0005829">
    <property type="term" value="C:cytosol"/>
    <property type="evidence" value="ECO:0007669"/>
    <property type="project" value="TreeGrafter"/>
</dbReference>
<accession>A0A7H0LKD5</accession>
<evidence type="ECO:0000256" key="4">
    <source>
        <dbReference type="ARBA" id="ARBA00023163"/>
    </source>
</evidence>
<dbReference type="PANTHER" id="PTHR30419">
    <property type="entry name" value="HTH-TYPE TRANSCRIPTIONAL REGULATOR YBHD"/>
    <property type="match status" value="1"/>
</dbReference>
<dbReference type="Gene3D" id="1.10.10.10">
    <property type="entry name" value="Winged helix-like DNA-binding domain superfamily/Winged helix DNA-binding domain"/>
    <property type="match status" value="1"/>
</dbReference>
<evidence type="ECO:0000256" key="1">
    <source>
        <dbReference type="ARBA" id="ARBA00009437"/>
    </source>
</evidence>
<comment type="similarity">
    <text evidence="1">Belongs to the LysR transcriptional regulatory family.</text>
</comment>
<evidence type="ECO:0000313" key="6">
    <source>
        <dbReference type="EMBL" id="QNQ10138.1"/>
    </source>
</evidence>
<organism evidence="6 7">
    <name type="scientific">Sphingomonas alpina</name>
    <dbReference type="NCBI Taxonomy" id="653931"/>
    <lineage>
        <taxon>Bacteria</taxon>
        <taxon>Pseudomonadati</taxon>
        <taxon>Pseudomonadota</taxon>
        <taxon>Alphaproteobacteria</taxon>
        <taxon>Sphingomonadales</taxon>
        <taxon>Sphingomonadaceae</taxon>
        <taxon>Sphingomonas</taxon>
    </lineage>
</organism>
<keyword evidence="3" id="KW-0238">DNA-binding</keyword>
<dbReference type="SUPFAM" id="SSF53850">
    <property type="entry name" value="Periplasmic binding protein-like II"/>
    <property type="match status" value="1"/>
</dbReference>
<keyword evidence="4" id="KW-0804">Transcription</keyword>
<dbReference type="GO" id="GO:0003700">
    <property type="term" value="F:DNA-binding transcription factor activity"/>
    <property type="evidence" value="ECO:0007669"/>
    <property type="project" value="InterPro"/>
</dbReference>
<dbReference type="CDD" id="cd05466">
    <property type="entry name" value="PBP2_LTTR_substrate"/>
    <property type="match status" value="1"/>
</dbReference>
<evidence type="ECO:0000259" key="5">
    <source>
        <dbReference type="PROSITE" id="PS50931"/>
    </source>
</evidence>
<evidence type="ECO:0000256" key="2">
    <source>
        <dbReference type="ARBA" id="ARBA00023015"/>
    </source>
</evidence>